<evidence type="ECO:0000256" key="1">
    <source>
        <dbReference type="SAM" id="MobiDB-lite"/>
    </source>
</evidence>
<dbReference type="RefSeq" id="XP_005757931.1">
    <property type="nucleotide sequence ID" value="XM_005757874.1"/>
</dbReference>
<sequence length="141" mass="15682">PARQWIWPWHQPWQLIWPWHQPWRAGTRYAQAPRGAEPTYSRSEREPSRRRSPQPSAVSRQQPAAGRRQPAAGSRQPAVAVAAAAAAAASELLRRVLPTQCGRAPPSGERACSELGRRARGRTAPVNRQPLNRACERGLGF</sequence>
<proteinExistence type="predicted"/>
<reference evidence="3" key="1">
    <citation type="journal article" date="2013" name="Nature">
        <title>Pan genome of the phytoplankton Emiliania underpins its global distribution.</title>
        <authorList>
            <person name="Read B.A."/>
            <person name="Kegel J."/>
            <person name="Klute M.J."/>
            <person name="Kuo A."/>
            <person name="Lefebvre S.C."/>
            <person name="Maumus F."/>
            <person name="Mayer C."/>
            <person name="Miller J."/>
            <person name="Monier A."/>
            <person name="Salamov A."/>
            <person name="Young J."/>
            <person name="Aguilar M."/>
            <person name="Claverie J.M."/>
            <person name="Frickenhaus S."/>
            <person name="Gonzalez K."/>
            <person name="Herman E.K."/>
            <person name="Lin Y.C."/>
            <person name="Napier J."/>
            <person name="Ogata H."/>
            <person name="Sarno A.F."/>
            <person name="Shmutz J."/>
            <person name="Schroeder D."/>
            <person name="de Vargas C."/>
            <person name="Verret F."/>
            <person name="von Dassow P."/>
            <person name="Valentin K."/>
            <person name="Van de Peer Y."/>
            <person name="Wheeler G."/>
            <person name="Dacks J.B."/>
            <person name="Delwiche C.F."/>
            <person name="Dyhrman S.T."/>
            <person name="Glockner G."/>
            <person name="John U."/>
            <person name="Richards T."/>
            <person name="Worden A.Z."/>
            <person name="Zhang X."/>
            <person name="Grigoriev I.V."/>
            <person name="Allen A.E."/>
            <person name="Bidle K."/>
            <person name="Borodovsky M."/>
            <person name="Bowler C."/>
            <person name="Brownlee C."/>
            <person name="Cock J.M."/>
            <person name="Elias M."/>
            <person name="Gladyshev V.N."/>
            <person name="Groth M."/>
            <person name="Guda C."/>
            <person name="Hadaegh A."/>
            <person name="Iglesias-Rodriguez M.D."/>
            <person name="Jenkins J."/>
            <person name="Jones B.M."/>
            <person name="Lawson T."/>
            <person name="Leese F."/>
            <person name="Lindquist E."/>
            <person name="Lobanov A."/>
            <person name="Lomsadze A."/>
            <person name="Malik S.B."/>
            <person name="Marsh M.E."/>
            <person name="Mackinder L."/>
            <person name="Mock T."/>
            <person name="Mueller-Roeber B."/>
            <person name="Pagarete A."/>
            <person name="Parker M."/>
            <person name="Probert I."/>
            <person name="Quesneville H."/>
            <person name="Raines C."/>
            <person name="Rensing S.A."/>
            <person name="Riano-Pachon D.M."/>
            <person name="Richier S."/>
            <person name="Rokitta S."/>
            <person name="Shiraiwa Y."/>
            <person name="Soanes D.M."/>
            <person name="van der Giezen M."/>
            <person name="Wahlund T.M."/>
            <person name="Williams B."/>
            <person name="Wilson W."/>
            <person name="Wolfe G."/>
            <person name="Wurch L.L."/>
        </authorList>
    </citation>
    <scope>NUCLEOTIDE SEQUENCE</scope>
</reference>
<evidence type="ECO:0000313" key="3">
    <source>
        <dbReference type="Proteomes" id="UP000013827"/>
    </source>
</evidence>
<feature type="region of interest" description="Disordered" evidence="1">
    <location>
        <begin position="29"/>
        <end position="79"/>
    </location>
</feature>
<keyword evidence="3" id="KW-1185">Reference proteome</keyword>
<dbReference type="AlphaFoldDB" id="A0A0D3I2L7"/>
<name>A0A0D3I2L7_EMIH1</name>
<protein>
    <submittedName>
        <fullName evidence="2">Uncharacterized protein</fullName>
    </submittedName>
</protein>
<organism evidence="2 3">
    <name type="scientific">Emiliania huxleyi (strain CCMP1516)</name>
    <dbReference type="NCBI Taxonomy" id="280463"/>
    <lineage>
        <taxon>Eukaryota</taxon>
        <taxon>Haptista</taxon>
        <taxon>Haptophyta</taxon>
        <taxon>Prymnesiophyceae</taxon>
        <taxon>Isochrysidales</taxon>
        <taxon>Noelaerhabdaceae</taxon>
        <taxon>Emiliania</taxon>
    </lineage>
</organism>
<dbReference type="HOGENOM" id="CLU_1830438_0_0_1"/>
<accession>A0A0D3I2L7</accession>
<reference evidence="2" key="2">
    <citation type="submission" date="2024-10" db="UniProtKB">
        <authorList>
            <consortium name="EnsemblProtists"/>
        </authorList>
    </citation>
    <scope>IDENTIFICATION</scope>
</reference>
<evidence type="ECO:0000313" key="2">
    <source>
        <dbReference type="EnsemblProtists" id="EOD05502"/>
    </source>
</evidence>
<dbReference type="GeneID" id="17251418"/>
<feature type="region of interest" description="Disordered" evidence="1">
    <location>
        <begin position="98"/>
        <end position="128"/>
    </location>
</feature>
<feature type="compositionally biased region" description="Low complexity" evidence="1">
    <location>
        <begin position="53"/>
        <end position="79"/>
    </location>
</feature>
<dbReference type="Proteomes" id="UP000013827">
    <property type="component" value="Unassembled WGS sequence"/>
</dbReference>
<dbReference type="EnsemblProtists" id="EOD05502">
    <property type="protein sequence ID" value="EOD05502"/>
    <property type="gene ID" value="EMIHUDRAFT_433225"/>
</dbReference>
<dbReference type="PaxDb" id="2903-EOD05502"/>
<dbReference type="KEGG" id="ehx:EMIHUDRAFT_433225"/>